<reference evidence="15" key="1">
    <citation type="submission" date="2016-05" db="EMBL/GenBank/DDBJ databases">
        <authorList>
            <person name="Lavstsen T."/>
            <person name="Jespersen J.S."/>
        </authorList>
    </citation>
    <scope>NUCLEOTIDE SEQUENCE</scope>
    <source>
        <tissue evidence="15">Brain</tissue>
    </source>
</reference>
<evidence type="ECO:0000256" key="6">
    <source>
        <dbReference type="ARBA" id="ARBA00022837"/>
    </source>
</evidence>
<dbReference type="GO" id="GO:0007163">
    <property type="term" value="P:establishment or maintenance of cell polarity"/>
    <property type="evidence" value="ECO:0007669"/>
    <property type="project" value="UniProtKB-ARBA"/>
</dbReference>
<keyword evidence="10" id="KW-0325">Glycoprotein</keyword>
<dbReference type="Gene3D" id="2.60.40.60">
    <property type="entry name" value="Cadherins"/>
    <property type="match status" value="12"/>
</dbReference>
<keyword evidence="8 13" id="KW-1133">Transmembrane helix</keyword>
<evidence type="ECO:0000256" key="3">
    <source>
        <dbReference type="ARBA" id="ARBA00022692"/>
    </source>
</evidence>
<feature type="domain" description="Cadherin" evidence="14">
    <location>
        <begin position="143"/>
        <end position="247"/>
    </location>
</feature>
<feature type="transmembrane region" description="Helical" evidence="13">
    <location>
        <begin position="1202"/>
        <end position="1228"/>
    </location>
</feature>
<evidence type="ECO:0000256" key="1">
    <source>
        <dbReference type="ARBA" id="ARBA00004251"/>
    </source>
</evidence>
<keyword evidence="5" id="KW-0677">Repeat</keyword>
<feature type="compositionally biased region" description="Polar residues" evidence="12">
    <location>
        <begin position="1339"/>
        <end position="1349"/>
    </location>
</feature>
<dbReference type="GO" id="GO:0007156">
    <property type="term" value="P:homophilic cell adhesion via plasma membrane adhesion molecules"/>
    <property type="evidence" value="ECO:0007669"/>
    <property type="project" value="InterPro"/>
</dbReference>
<dbReference type="PANTHER" id="PTHR24026:SF126">
    <property type="entry name" value="PROTOCADHERIN FAT 4"/>
    <property type="match status" value="1"/>
</dbReference>
<keyword evidence="2" id="KW-1003">Cell membrane</keyword>
<dbReference type="EMBL" id="HADW01016254">
    <property type="protein sequence ID" value="SBP17654.1"/>
    <property type="molecule type" value="Transcribed_RNA"/>
</dbReference>
<feature type="domain" description="Cadherin" evidence="14">
    <location>
        <begin position="559"/>
        <end position="659"/>
    </location>
</feature>
<dbReference type="FunFam" id="2.60.40.60:FF:000140">
    <property type="entry name" value="Dachsous cadherin-related 1"/>
    <property type="match status" value="1"/>
</dbReference>
<feature type="domain" description="Cadherin" evidence="14">
    <location>
        <begin position="248"/>
        <end position="351"/>
    </location>
</feature>
<reference evidence="15" key="2">
    <citation type="submission" date="2016-06" db="EMBL/GenBank/DDBJ databases">
        <title>The genome of a short-lived fish provides insights into sex chromosome evolution and the genetic control of aging.</title>
        <authorList>
            <person name="Reichwald K."/>
            <person name="Felder M."/>
            <person name="Petzold A."/>
            <person name="Koch P."/>
            <person name="Groth M."/>
            <person name="Platzer M."/>
        </authorList>
    </citation>
    <scope>NUCLEOTIDE SEQUENCE</scope>
    <source>
        <tissue evidence="15">Brain</tissue>
    </source>
</reference>
<dbReference type="PROSITE" id="PS00232">
    <property type="entry name" value="CADHERIN_1"/>
    <property type="match status" value="7"/>
</dbReference>
<sequence length="1575" mass="171127">MEVGSSVYTFQATDKDGSGPNTTVKIKVLDVNDNAPVFGRLYYSIEVPENLEALPLFTIRATDQDAGNGGEINYRIAAGDPSGDFRLDRKSGVLHTSRPLDREKRPGYTLTVIAQDQGHPSLSGTATVEVTVLDVNDHSPQFQSSSYTADISEDVPIGSLVLEVKAVDLDYGLNSQVFYFLSTGSHSMFIIDQNTGRIITAAPLDREKTASYTFQVCATDSSPTNPRNSTAQVTIYIQDVNDNAPFFIQDPLILNISASTVSSRRVLATMRAEDKDFGANGSVFYRFANPVRGFTINSLTGDIQATEKLQTLTQSQRTLIVQAMDQGNPAQSSLGVVVIYIREQIYRGIRFSRTARDVSLQENAAKGTVVTQTQAQYPDGSKAGISYSIFSGNRLQSFGISPITGEIWVQRSEEIDYEETPKLRLVVKAETASSSSYMAVNLILQDLNDNLPRFQLQNYVAYIREAQGYDFPIIQVAADDLDQGQNGQVTYSIRSSSMSGLFKIDPLTGSITTAAIMDREIWTQTKLVVVATDRGTPRLAGSATLTVIIVDLNDNSPMIPLPREIRVPEDTLVGSVITQVTGNDVDSGPPLSYTLHMDGNSQGMFGIHHYGGGVSLTGSLDYEERTWYTLTIRTSDSKHQSEANLTVLVDDVNDNAPAFTHDLYQVTLAEHLPAGSSVITVTATDRDSGENGKITYKVMSSTKGVFFIDPGNGTLFLKQKTELDFDHPSILVVIEAQDQGTPSLSSIATVQVHISDVNDNAPIFHQSEYRAAVSEDGLPGATVLTLEAVDGDLFWENSGFDFAIASGNSGNAFQIESSVHFLEGRGFQTIGSLILAEKLDFEAVPTYNLTVVVSDRGVPQRSSSVSILISVTDANDNPPVFSRTDYSVVLSEGTAAGTEILHLSATDPDSAPNGEVQYSVSSGDETHLFQVDHWTGVMKLQRPLDSKTKLSHVIVIQATDGQGHYALASVTVEVKDINDNRPFFPLKQVTASVRENQPKNALVTILHAIDHDKGVFGQLKYYMLDSHKAERDGFLINQTSGEVRTRSSFDFEKTNSFHYVAVAMDAGNYSATVTLQVYVTGEDEYDPVFVSSEFSFEVPEGAKKGQILGKVQARDEDGGVDGVVLYSLSDHSPYFEVNKSTGEVSLKMDSNSRHVSRSKREVRVIALDVTAHSPLGTSRAAVAKVTIDVSHTSFGLTTDMNMLLVSVIAVSLGIIVMLIIIAMVLFFVKIRNQRREKDTYKRKTISGTLLHKFEETKLAANEIIYHQALPGYASDPSGNSGGPYTRGGSLDPSHSSGRGSAEAEAAEDDEIRMINEYPRVSSISSSMQERISARGPDSGIQQDADQLSDVSGEPSLDWFKGKKGSSVNGTLIAGQVPVYRDERGGYVGVGRAISISQSKDYNFPENGKPPVDGSLTAIVASDEELRGSYNWDYLLNWCPQFQPLASVFTEIARLKDETAPPQSRRSFHRKAKAESRIDPPPLITSVAHPGAKTVLPKPAVSRTFPHLASLRRSPLSAEGSISSVAMSPSFSPSLSPLAARSPAVTPFSVSQGPSASLISTTEHSFEHSEEADLRI</sequence>
<evidence type="ECO:0000256" key="9">
    <source>
        <dbReference type="ARBA" id="ARBA00023136"/>
    </source>
</evidence>
<dbReference type="GO" id="GO:0009653">
    <property type="term" value="P:anatomical structure morphogenesis"/>
    <property type="evidence" value="ECO:0007669"/>
    <property type="project" value="UniProtKB-ARBA"/>
</dbReference>
<feature type="domain" description="Cadherin" evidence="14">
    <location>
        <begin position="352"/>
        <end position="454"/>
    </location>
</feature>
<feature type="domain" description="Cadherin" evidence="14">
    <location>
        <begin position="2"/>
        <end position="38"/>
    </location>
</feature>
<feature type="compositionally biased region" description="Polar residues" evidence="12">
    <location>
        <begin position="1547"/>
        <end position="1558"/>
    </location>
</feature>
<feature type="domain" description="Cadherin" evidence="14">
    <location>
        <begin position="985"/>
        <end position="1089"/>
    </location>
</feature>
<dbReference type="InterPro" id="IPR015919">
    <property type="entry name" value="Cadherin-like_sf"/>
</dbReference>
<evidence type="ECO:0000256" key="2">
    <source>
        <dbReference type="ARBA" id="ARBA00022475"/>
    </source>
</evidence>
<feature type="compositionally biased region" description="Basic and acidic residues" evidence="12">
    <location>
        <begin position="1563"/>
        <end position="1575"/>
    </location>
</feature>
<dbReference type="FunFam" id="2.60.40.60:FF:000201">
    <property type="entry name" value="Dachsous cadherin-related 1"/>
    <property type="match status" value="1"/>
</dbReference>
<evidence type="ECO:0000256" key="7">
    <source>
        <dbReference type="ARBA" id="ARBA00022889"/>
    </source>
</evidence>
<dbReference type="InterPro" id="IPR002126">
    <property type="entry name" value="Cadherin-like_dom"/>
</dbReference>
<dbReference type="Pfam" id="PF00028">
    <property type="entry name" value="Cadherin"/>
    <property type="match status" value="11"/>
</dbReference>
<dbReference type="GO" id="GO:0005886">
    <property type="term" value="C:plasma membrane"/>
    <property type="evidence" value="ECO:0007669"/>
    <property type="project" value="UniProtKB-SubCell"/>
</dbReference>
<evidence type="ECO:0000259" key="14">
    <source>
        <dbReference type="PROSITE" id="PS50268"/>
    </source>
</evidence>
<feature type="domain" description="Cadherin" evidence="14">
    <location>
        <begin position="765"/>
        <end position="881"/>
    </location>
</feature>
<dbReference type="PRINTS" id="PR00205">
    <property type="entry name" value="CADHERIN"/>
</dbReference>
<protein>
    <recommendedName>
        <fullName evidence="14">Cadherin domain-containing protein</fullName>
    </recommendedName>
</protein>
<dbReference type="InterPro" id="IPR020894">
    <property type="entry name" value="Cadherin_CS"/>
</dbReference>
<evidence type="ECO:0000256" key="4">
    <source>
        <dbReference type="ARBA" id="ARBA00022729"/>
    </source>
</evidence>
<evidence type="ECO:0000256" key="13">
    <source>
        <dbReference type="SAM" id="Phobius"/>
    </source>
</evidence>
<evidence type="ECO:0000256" key="10">
    <source>
        <dbReference type="ARBA" id="ARBA00023180"/>
    </source>
</evidence>
<feature type="domain" description="Cadherin" evidence="14">
    <location>
        <begin position="882"/>
        <end position="984"/>
    </location>
</feature>
<dbReference type="FunFam" id="2.60.40.60:FF:000116">
    <property type="entry name" value="Dachsous cadherin-related 2"/>
    <property type="match status" value="1"/>
</dbReference>
<accession>A0A1A7XIK4</accession>
<feature type="domain" description="Cadherin" evidence="14">
    <location>
        <begin position="660"/>
        <end position="764"/>
    </location>
</feature>
<keyword evidence="7" id="KW-0130">Cell adhesion</keyword>
<dbReference type="GO" id="GO:0005509">
    <property type="term" value="F:calcium ion binding"/>
    <property type="evidence" value="ECO:0007669"/>
    <property type="project" value="UniProtKB-UniRule"/>
</dbReference>
<feature type="domain" description="Cadherin" evidence="14">
    <location>
        <begin position="39"/>
        <end position="142"/>
    </location>
</feature>
<organism evidence="15">
    <name type="scientific">Iconisemion striatum</name>
    <dbReference type="NCBI Taxonomy" id="60296"/>
    <lineage>
        <taxon>Eukaryota</taxon>
        <taxon>Metazoa</taxon>
        <taxon>Chordata</taxon>
        <taxon>Craniata</taxon>
        <taxon>Vertebrata</taxon>
        <taxon>Euteleostomi</taxon>
        <taxon>Actinopterygii</taxon>
        <taxon>Neopterygii</taxon>
        <taxon>Teleostei</taxon>
        <taxon>Neoteleostei</taxon>
        <taxon>Acanthomorphata</taxon>
        <taxon>Ovalentaria</taxon>
        <taxon>Atherinomorphae</taxon>
        <taxon>Cyprinodontiformes</taxon>
        <taxon>Nothobranchiidae</taxon>
        <taxon>Iconisemion</taxon>
    </lineage>
</organism>
<evidence type="ECO:0000256" key="11">
    <source>
        <dbReference type="PROSITE-ProRule" id="PRU00043"/>
    </source>
</evidence>
<dbReference type="SMART" id="SM00112">
    <property type="entry name" value="CA"/>
    <property type="match status" value="11"/>
</dbReference>
<evidence type="ECO:0000256" key="8">
    <source>
        <dbReference type="ARBA" id="ARBA00022989"/>
    </source>
</evidence>
<keyword evidence="9 13" id="KW-0472">Membrane</keyword>
<evidence type="ECO:0000313" key="15">
    <source>
        <dbReference type="EMBL" id="SBP17654.1"/>
    </source>
</evidence>
<gene>
    <name evidence="15" type="primary">CR388091.1</name>
</gene>
<feature type="region of interest" description="Disordered" evidence="12">
    <location>
        <begin position="1323"/>
        <end position="1350"/>
    </location>
</feature>
<dbReference type="PROSITE" id="PS50268">
    <property type="entry name" value="CADHERIN_2"/>
    <property type="match status" value="12"/>
</dbReference>
<dbReference type="FunFam" id="2.60.40.60:FF:000377">
    <property type="entry name" value="Dachsous cadherin-related 1a"/>
    <property type="match status" value="1"/>
</dbReference>
<dbReference type="SUPFAM" id="SSF49313">
    <property type="entry name" value="Cadherin-like"/>
    <property type="match status" value="11"/>
</dbReference>
<dbReference type="FunFam" id="2.60.40.60:FF:000020">
    <property type="entry name" value="Dachsous cadherin-related 1b"/>
    <property type="match status" value="3"/>
</dbReference>
<dbReference type="CDD" id="cd11304">
    <property type="entry name" value="Cadherin_repeat"/>
    <property type="match status" value="12"/>
</dbReference>
<proteinExistence type="predicted"/>
<comment type="subcellular location">
    <subcellularLocation>
        <location evidence="1">Cell membrane</location>
        <topology evidence="1">Single-pass type I membrane protein</topology>
    </subcellularLocation>
</comment>
<feature type="domain" description="Cadherin" evidence="14">
    <location>
        <begin position="455"/>
        <end position="559"/>
    </location>
</feature>
<feature type="domain" description="Cadherin" evidence="14">
    <location>
        <begin position="1090"/>
        <end position="1189"/>
    </location>
</feature>
<feature type="region of interest" description="Disordered" evidence="12">
    <location>
        <begin position="1274"/>
        <end position="1311"/>
    </location>
</feature>
<keyword evidence="3 13" id="KW-0812">Transmembrane</keyword>
<dbReference type="FunFam" id="2.60.40.60:FF:000035">
    <property type="entry name" value="Protocadherin Fat 3"/>
    <property type="match status" value="1"/>
</dbReference>
<name>A0A1A7XIK4_9TELE</name>
<evidence type="ECO:0000256" key="5">
    <source>
        <dbReference type="ARBA" id="ARBA00022737"/>
    </source>
</evidence>
<dbReference type="FunFam" id="2.60.40.60:FF:000158">
    <property type="entry name" value="Dachsous cadherin-related 1"/>
    <property type="match status" value="1"/>
</dbReference>
<keyword evidence="4" id="KW-0732">Signal</keyword>
<dbReference type="PANTHER" id="PTHR24026">
    <property type="entry name" value="FAT ATYPICAL CADHERIN-RELATED"/>
    <property type="match status" value="1"/>
</dbReference>
<keyword evidence="6 11" id="KW-0106">Calcium</keyword>
<evidence type="ECO:0000256" key="12">
    <source>
        <dbReference type="SAM" id="MobiDB-lite"/>
    </source>
</evidence>
<feature type="region of interest" description="Disordered" evidence="12">
    <location>
        <begin position="1542"/>
        <end position="1575"/>
    </location>
</feature>
<dbReference type="FunFam" id="2.60.40.60:FF:000465">
    <property type="entry name" value="Dachsous cadherin-related 1a"/>
    <property type="match status" value="1"/>
</dbReference>
<dbReference type="FunFam" id="2.60.40.60:FF:000363">
    <property type="entry name" value="Dachsous cadherin-related 1a"/>
    <property type="match status" value="1"/>
</dbReference>